<keyword evidence="3" id="KW-0808">Transferase</keyword>
<dbReference type="GO" id="GO:0005634">
    <property type="term" value="C:nucleus"/>
    <property type="evidence" value="ECO:0007669"/>
    <property type="project" value="TreeGrafter"/>
</dbReference>
<reference evidence="3 4" key="1">
    <citation type="journal article" date="2015" name="Sci. Rep.">
        <title>Genome of the facultative scuticociliatosis pathogen Pseudocohnilembus persalinus provides insight into its virulence through horizontal gene transfer.</title>
        <authorList>
            <person name="Xiong J."/>
            <person name="Wang G."/>
            <person name="Cheng J."/>
            <person name="Tian M."/>
            <person name="Pan X."/>
            <person name="Warren A."/>
            <person name="Jiang C."/>
            <person name="Yuan D."/>
            <person name="Miao W."/>
        </authorList>
    </citation>
    <scope>NUCLEOTIDE SEQUENCE [LARGE SCALE GENOMIC DNA]</scope>
    <source>
        <strain evidence="3">36N120E</strain>
    </source>
</reference>
<comment type="caution">
    <text evidence="3">The sequence shown here is derived from an EMBL/GenBank/DDBJ whole genome shotgun (WGS) entry which is preliminary data.</text>
</comment>
<proteinExistence type="predicted"/>
<dbReference type="PANTHER" id="PTHR44167:SF24">
    <property type="entry name" value="SERINE_THREONINE-PROTEIN KINASE CHK2"/>
    <property type="match status" value="1"/>
</dbReference>
<keyword evidence="3" id="KW-0418">Kinase</keyword>
<evidence type="ECO:0000313" key="3">
    <source>
        <dbReference type="EMBL" id="KRX09483.1"/>
    </source>
</evidence>
<dbReference type="OMA" id="EHEWLNT"/>
<dbReference type="EMBL" id="LDAU01000048">
    <property type="protein sequence ID" value="KRX09483.1"/>
    <property type="molecule type" value="Genomic_DNA"/>
</dbReference>
<dbReference type="PANTHER" id="PTHR44167">
    <property type="entry name" value="OVARIAN-SPECIFIC SERINE/THREONINE-PROTEIN KINASE LOK-RELATED"/>
    <property type="match status" value="1"/>
</dbReference>
<dbReference type="GO" id="GO:0044773">
    <property type="term" value="P:mitotic DNA damage checkpoint signaling"/>
    <property type="evidence" value="ECO:0007669"/>
    <property type="project" value="TreeGrafter"/>
</dbReference>
<dbReference type="InterPro" id="IPR000719">
    <property type="entry name" value="Prot_kinase_dom"/>
</dbReference>
<evidence type="ECO:0000256" key="1">
    <source>
        <dbReference type="SAM" id="MobiDB-lite"/>
    </source>
</evidence>
<protein>
    <submittedName>
        <fullName evidence="3">Protein kinase-like domain</fullName>
    </submittedName>
</protein>
<dbReference type="InParanoid" id="A0A0V0R4S6"/>
<feature type="domain" description="Protein kinase" evidence="2">
    <location>
        <begin position="1"/>
        <end position="157"/>
    </location>
</feature>
<dbReference type="GO" id="GO:0004674">
    <property type="term" value="F:protein serine/threonine kinase activity"/>
    <property type="evidence" value="ECO:0007669"/>
    <property type="project" value="TreeGrafter"/>
</dbReference>
<dbReference type="InterPro" id="IPR008271">
    <property type="entry name" value="Ser/Thr_kinase_AS"/>
</dbReference>
<dbReference type="Gene3D" id="1.10.510.10">
    <property type="entry name" value="Transferase(Phosphotransferase) domain 1"/>
    <property type="match status" value="1"/>
</dbReference>
<feature type="region of interest" description="Disordered" evidence="1">
    <location>
        <begin position="182"/>
        <end position="213"/>
    </location>
</feature>
<dbReference type="PROSITE" id="PS50011">
    <property type="entry name" value="PROTEIN_KINASE_DOM"/>
    <property type="match status" value="1"/>
</dbReference>
<dbReference type="GO" id="GO:0005524">
    <property type="term" value="F:ATP binding"/>
    <property type="evidence" value="ECO:0007669"/>
    <property type="project" value="InterPro"/>
</dbReference>
<gene>
    <name evidence="3" type="ORF">PPERSA_12226</name>
</gene>
<organism evidence="3 4">
    <name type="scientific">Pseudocohnilembus persalinus</name>
    <name type="common">Ciliate</name>
    <dbReference type="NCBI Taxonomy" id="266149"/>
    <lineage>
        <taxon>Eukaryota</taxon>
        <taxon>Sar</taxon>
        <taxon>Alveolata</taxon>
        <taxon>Ciliophora</taxon>
        <taxon>Intramacronucleata</taxon>
        <taxon>Oligohymenophorea</taxon>
        <taxon>Scuticociliatia</taxon>
        <taxon>Philasterida</taxon>
        <taxon>Pseudocohnilembidae</taxon>
        <taxon>Pseudocohnilembus</taxon>
    </lineage>
</organism>
<accession>A0A0V0R4S6</accession>
<sequence>MAQAVSHIHKQGFVHRDIKLENILIDDDYKLVLSDFGLSTRVSKGELLTQYIGTSSYMAPEIVAKQDYYGESCDIFALGVILFCLLYQNYPFQGKAQPSDPHYKYFANKNHIRYWLLVEKQTKKFYSPELKSLINGMLAYDVNERITMEEILEHEWLNTDVPSQEEVKQIIQEYYQEQEQKMEEDDLISNSSSTHLDNKLQGNYGQEGVKQKC</sequence>
<name>A0A0V0R4S6_PSEPJ</name>
<keyword evidence="4" id="KW-1185">Reference proteome</keyword>
<dbReference type="Pfam" id="PF00069">
    <property type="entry name" value="Pkinase"/>
    <property type="match status" value="1"/>
</dbReference>
<dbReference type="Proteomes" id="UP000054937">
    <property type="component" value="Unassembled WGS sequence"/>
</dbReference>
<dbReference type="OrthoDB" id="541276at2759"/>
<evidence type="ECO:0000313" key="4">
    <source>
        <dbReference type="Proteomes" id="UP000054937"/>
    </source>
</evidence>
<dbReference type="InterPro" id="IPR011009">
    <property type="entry name" value="Kinase-like_dom_sf"/>
</dbReference>
<evidence type="ECO:0000259" key="2">
    <source>
        <dbReference type="PROSITE" id="PS50011"/>
    </source>
</evidence>
<feature type="compositionally biased region" description="Polar residues" evidence="1">
    <location>
        <begin position="188"/>
        <end position="204"/>
    </location>
</feature>
<dbReference type="SUPFAM" id="SSF56112">
    <property type="entry name" value="Protein kinase-like (PK-like)"/>
    <property type="match status" value="1"/>
</dbReference>
<dbReference type="PROSITE" id="PS00108">
    <property type="entry name" value="PROTEIN_KINASE_ST"/>
    <property type="match status" value="1"/>
</dbReference>
<dbReference type="SMART" id="SM00220">
    <property type="entry name" value="S_TKc"/>
    <property type="match status" value="1"/>
</dbReference>
<dbReference type="AlphaFoldDB" id="A0A0V0R4S6"/>